<evidence type="ECO:0000256" key="2">
    <source>
        <dbReference type="SAM" id="MobiDB-lite"/>
    </source>
</evidence>
<accession>A0AAV5E5L4</accession>
<comment type="caution">
    <text evidence="3">The sequence shown here is derived from an EMBL/GenBank/DDBJ whole genome shotgun (WGS) entry which is preliminary data.</text>
</comment>
<name>A0AAV5E5L4_ELECO</name>
<gene>
    <name evidence="3" type="primary">gb05857</name>
    <name evidence="3" type="ORF">PR202_gb05857</name>
</gene>
<sequence>MSPPCSSYESMHRLGDARRRWASCRSQSSCFAYNTRPSPIVLKTNSAMDGSSSEPKNMDASFSASRSGPYSGSCHPSGTIGVMGASSTSSLRFLERFVCWSTRDGEEAPPFVICNDPLIKKELLSSGTQITSDCNITLGKLMKKRLFLEQSGASCIVMPCQFLHAWHDEISHGCLVPFLHIGDCVVKELKAANLKPVEYGSNVRVGILSITTSTTNLYLDKLESQGFEVVCPDNASMEHTVLPSVNAFRKGDMEGARNLLRVSLQVLLVRAVNTVILASDDLVGILPDDDPLLKKCIDPLDALVREAIICARTL</sequence>
<dbReference type="SUPFAM" id="SSF53681">
    <property type="entry name" value="Aspartate/glutamate racemase"/>
    <property type="match status" value="2"/>
</dbReference>
<reference evidence="3" key="2">
    <citation type="submission" date="2021-12" db="EMBL/GenBank/DDBJ databases">
        <title>Resequencing data analysis of finger millet.</title>
        <authorList>
            <person name="Hatakeyama M."/>
            <person name="Aluri S."/>
            <person name="Balachadran M.T."/>
            <person name="Sivarajan S.R."/>
            <person name="Poveda L."/>
            <person name="Shimizu-Inatsugi R."/>
            <person name="Schlapbach R."/>
            <person name="Sreeman S.M."/>
            <person name="Shimizu K.K."/>
        </authorList>
    </citation>
    <scope>NUCLEOTIDE SEQUENCE</scope>
</reference>
<feature type="region of interest" description="Disordered" evidence="2">
    <location>
        <begin position="43"/>
        <end position="64"/>
    </location>
</feature>
<organism evidence="3 4">
    <name type="scientific">Eleusine coracana subsp. coracana</name>
    <dbReference type="NCBI Taxonomy" id="191504"/>
    <lineage>
        <taxon>Eukaryota</taxon>
        <taxon>Viridiplantae</taxon>
        <taxon>Streptophyta</taxon>
        <taxon>Embryophyta</taxon>
        <taxon>Tracheophyta</taxon>
        <taxon>Spermatophyta</taxon>
        <taxon>Magnoliopsida</taxon>
        <taxon>Liliopsida</taxon>
        <taxon>Poales</taxon>
        <taxon>Poaceae</taxon>
        <taxon>PACMAD clade</taxon>
        <taxon>Chloridoideae</taxon>
        <taxon>Cynodonteae</taxon>
        <taxon>Eleusininae</taxon>
        <taxon>Eleusine</taxon>
    </lineage>
</organism>
<keyword evidence="4" id="KW-1185">Reference proteome</keyword>
<proteinExistence type="predicted"/>
<evidence type="ECO:0000313" key="3">
    <source>
        <dbReference type="EMBL" id="GJN18673.1"/>
    </source>
</evidence>
<dbReference type="PANTHER" id="PTHR21198:SF7">
    <property type="entry name" value="ASPARTATE-GLUTAMATE RACEMASE FAMILY"/>
    <property type="match status" value="1"/>
</dbReference>
<evidence type="ECO:0000256" key="1">
    <source>
        <dbReference type="ARBA" id="ARBA00023235"/>
    </source>
</evidence>
<evidence type="ECO:0008006" key="5">
    <source>
        <dbReference type="Google" id="ProtNLM"/>
    </source>
</evidence>
<dbReference type="EMBL" id="BQKI01000073">
    <property type="protein sequence ID" value="GJN18673.1"/>
    <property type="molecule type" value="Genomic_DNA"/>
</dbReference>
<dbReference type="InterPro" id="IPR001920">
    <property type="entry name" value="Asp/Glu_race"/>
</dbReference>
<keyword evidence="1" id="KW-0413">Isomerase</keyword>
<dbReference type="GO" id="GO:0047661">
    <property type="term" value="F:amino-acid racemase activity"/>
    <property type="evidence" value="ECO:0007669"/>
    <property type="project" value="InterPro"/>
</dbReference>
<reference evidence="3" key="1">
    <citation type="journal article" date="2018" name="DNA Res.">
        <title>Multiple hybrid de novo genome assembly of finger millet, an orphan allotetraploid crop.</title>
        <authorList>
            <person name="Hatakeyama M."/>
            <person name="Aluri S."/>
            <person name="Balachadran M.T."/>
            <person name="Sivarajan S.R."/>
            <person name="Patrignani A."/>
            <person name="Gruter S."/>
            <person name="Poveda L."/>
            <person name="Shimizu-Inatsugi R."/>
            <person name="Baeten J."/>
            <person name="Francoijs K.J."/>
            <person name="Nataraja K.N."/>
            <person name="Reddy Y.A.N."/>
            <person name="Phadnis S."/>
            <person name="Ravikumar R.L."/>
            <person name="Schlapbach R."/>
            <person name="Sreeman S.M."/>
            <person name="Shimizu K.K."/>
        </authorList>
    </citation>
    <scope>NUCLEOTIDE SEQUENCE</scope>
</reference>
<dbReference type="Pfam" id="PF01177">
    <property type="entry name" value="Asp_Glu_race"/>
    <property type="match status" value="1"/>
</dbReference>
<protein>
    <recommendedName>
        <fullName evidence="5">Aspartate racemase</fullName>
    </recommendedName>
</protein>
<dbReference type="InterPro" id="IPR015942">
    <property type="entry name" value="Asp/Glu/hydantoin_racemase"/>
</dbReference>
<dbReference type="AlphaFoldDB" id="A0AAV5E5L4"/>
<dbReference type="Gene3D" id="3.40.50.1860">
    <property type="match status" value="2"/>
</dbReference>
<dbReference type="Proteomes" id="UP001054889">
    <property type="component" value="Unassembled WGS sequence"/>
</dbReference>
<dbReference type="PANTHER" id="PTHR21198">
    <property type="entry name" value="GLUTAMATE RACEMASE"/>
    <property type="match status" value="1"/>
</dbReference>
<evidence type="ECO:0000313" key="4">
    <source>
        <dbReference type="Proteomes" id="UP001054889"/>
    </source>
</evidence>